<evidence type="ECO:0000256" key="5">
    <source>
        <dbReference type="ARBA" id="ARBA00022679"/>
    </source>
</evidence>
<feature type="domain" description="HAMP" evidence="12">
    <location>
        <begin position="204"/>
        <end position="256"/>
    </location>
</feature>
<dbReference type="CDD" id="cd06225">
    <property type="entry name" value="HAMP"/>
    <property type="match status" value="1"/>
</dbReference>
<evidence type="ECO:0000259" key="12">
    <source>
        <dbReference type="PROSITE" id="PS50885"/>
    </source>
</evidence>
<evidence type="ECO:0000256" key="10">
    <source>
        <dbReference type="ARBA" id="ARBA00023136"/>
    </source>
</evidence>
<organism evidence="13">
    <name type="scientific">Actinoplanes campanulatus</name>
    <dbReference type="NCBI Taxonomy" id="113559"/>
    <lineage>
        <taxon>Bacteria</taxon>
        <taxon>Bacillati</taxon>
        <taxon>Actinomycetota</taxon>
        <taxon>Actinomycetes</taxon>
        <taxon>Micromonosporales</taxon>
        <taxon>Micromonosporaceae</taxon>
        <taxon>Actinoplanes</taxon>
    </lineage>
</organism>
<evidence type="ECO:0000256" key="8">
    <source>
        <dbReference type="ARBA" id="ARBA00022989"/>
    </source>
</evidence>
<evidence type="ECO:0000313" key="13">
    <source>
        <dbReference type="EMBL" id="GID43782.1"/>
    </source>
</evidence>
<keyword evidence="5" id="KW-0808">Transferase</keyword>
<dbReference type="InterPro" id="IPR004358">
    <property type="entry name" value="Sig_transdc_His_kin-like_C"/>
</dbReference>
<protein>
    <recommendedName>
        <fullName evidence="3">histidine kinase</fullName>
        <ecNumber evidence="3">2.7.13.3</ecNumber>
    </recommendedName>
</protein>
<evidence type="ECO:0000259" key="11">
    <source>
        <dbReference type="PROSITE" id="PS50109"/>
    </source>
</evidence>
<dbReference type="InterPro" id="IPR005467">
    <property type="entry name" value="His_kinase_dom"/>
</dbReference>
<dbReference type="Pfam" id="PF00672">
    <property type="entry name" value="HAMP"/>
    <property type="match status" value="1"/>
</dbReference>
<dbReference type="InterPro" id="IPR003661">
    <property type="entry name" value="HisK_dim/P_dom"/>
</dbReference>
<keyword evidence="4" id="KW-0597">Phosphoprotein</keyword>
<dbReference type="Gene3D" id="3.30.565.10">
    <property type="entry name" value="Histidine kinase-like ATPase, C-terminal domain"/>
    <property type="match status" value="1"/>
</dbReference>
<dbReference type="InterPro" id="IPR003660">
    <property type="entry name" value="HAMP_dom"/>
</dbReference>
<dbReference type="PANTHER" id="PTHR45436:SF5">
    <property type="entry name" value="SENSOR HISTIDINE KINASE TRCS"/>
    <property type="match status" value="1"/>
</dbReference>
<dbReference type="Gene3D" id="6.10.340.10">
    <property type="match status" value="1"/>
</dbReference>
<dbReference type="SMART" id="SM00304">
    <property type="entry name" value="HAMP"/>
    <property type="match status" value="1"/>
</dbReference>
<gene>
    <name evidence="13" type="ORF">Aca07nite_10570</name>
</gene>
<keyword evidence="8" id="KW-1133">Transmembrane helix</keyword>
<evidence type="ECO:0000256" key="1">
    <source>
        <dbReference type="ARBA" id="ARBA00000085"/>
    </source>
</evidence>
<dbReference type="SMART" id="SM00388">
    <property type="entry name" value="HisKA"/>
    <property type="match status" value="1"/>
</dbReference>
<dbReference type="PROSITE" id="PS50109">
    <property type="entry name" value="HIS_KIN"/>
    <property type="match status" value="1"/>
</dbReference>
<dbReference type="PRINTS" id="PR00344">
    <property type="entry name" value="BCTRLSENSOR"/>
</dbReference>
<comment type="catalytic activity">
    <reaction evidence="1">
        <text>ATP + protein L-histidine = ADP + protein N-phospho-L-histidine.</text>
        <dbReference type="EC" id="2.7.13.3"/>
    </reaction>
</comment>
<proteinExistence type="predicted"/>
<name>A0ABQ3W9Q3_9ACTN</name>
<dbReference type="Pfam" id="PF00512">
    <property type="entry name" value="HisKA"/>
    <property type="match status" value="1"/>
</dbReference>
<evidence type="ECO:0000256" key="9">
    <source>
        <dbReference type="ARBA" id="ARBA00023012"/>
    </source>
</evidence>
<dbReference type="InterPro" id="IPR036890">
    <property type="entry name" value="HATPase_C_sf"/>
</dbReference>
<sequence length="494" mass="53904">MLRHPASRAASLSARSRIIGWMMLLVALALSAELLIAARVLTERAEAELDQELVHEGHKLRDYAGRTVDPATGKPYREVRGLLAGYLAEAVPDADETLFSLIDGRPAHRARTEPLARLDTDPQFVGRIAGQEQPQTGTVTSTAGPVRYAVFPVRFEDAPDLGALVVVEFAAPVKERVASTVRVLGVVSFVALSLAGLASWQVAGRVLAPIRTLRRTAETIRESDLDQRITVTGTDDVAALARTFNEMLDRLQSAFAGQRQFLDDASHELRTPITVIRGHLELISEDPAKRARTLALVLDELQRMNRLVDDLMLLAKAERPDFLDLSEVDVTDLVMQVLAKASALGDRHWTVSDLTEQTVLADNQRLTQALMQLAANAVRHTRPTDRISIGATTVTDRLRLSVTDTGTGIAPEDRTRIFDRFTRLEHHGRRSRGGAGLGLAIVASIAHAHGGRVLLDSTPGKGSTFTLDLPLTPAYRPHRPAAATTATDLPRTHR</sequence>
<reference evidence="13" key="1">
    <citation type="submission" date="2021-01" db="EMBL/GenBank/DDBJ databases">
        <title>Whole genome shotgun sequence of Actinoplanes capillaceus NBRC 16408.</title>
        <authorList>
            <person name="Komaki H."/>
            <person name="Tamura T."/>
        </authorList>
    </citation>
    <scope>NUCLEOTIDE SEQUENCE [LARGE SCALE GENOMIC DNA]</scope>
    <source>
        <strain evidence="13">NBRC 16408</strain>
    </source>
</reference>
<dbReference type="CDD" id="cd00082">
    <property type="entry name" value="HisKA"/>
    <property type="match status" value="1"/>
</dbReference>
<dbReference type="PANTHER" id="PTHR45436">
    <property type="entry name" value="SENSOR HISTIDINE KINASE YKOH"/>
    <property type="match status" value="1"/>
</dbReference>
<dbReference type="SUPFAM" id="SSF47384">
    <property type="entry name" value="Homodimeric domain of signal transducing histidine kinase"/>
    <property type="match status" value="1"/>
</dbReference>
<dbReference type="InterPro" id="IPR003594">
    <property type="entry name" value="HATPase_dom"/>
</dbReference>
<evidence type="ECO:0000256" key="3">
    <source>
        <dbReference type="ARBA" id="ARBA00012438"/>
    </source>
</evidence>
<evidence type="ECO:0000256" key="4">
    <source>
        <dbReference type="ARBA" id="ARBA00022553"/>
    </source>
</evidence>
<dbReference type="PROSITE" id="PS50885">
    <property type="entry name" value="HAMP"/>
    <property type="match status" value="1"/>
</dbReference>
<dbReference type="SUPFAM" id="SSF158472">
    <property type="entry name" value="HAMP domain-like"/>
    <property type="match status" value="1"/>
</dbReference>
<dbReference type="SUPFAM" id="SSF55874">
    <property type="entry name" value="ATPase domain of HSP90 chaperone/DNA topoisomerase II/histidine kinase"/>
    <property type="match status" value="1"/>
</dbReference>
<dbReference type="EMBL" id="BOMF01000017">
    <property type="protein sequence ID" value="GID43782.1"/>
    <property type="molecule type" value="Genomic_DNA"/>
</dbReference>
<keyword evidence="7 13" id="KW-0418">Kinase</keyword>
<evidence type="ECO:0000256" key="2">
    <source>
        <dbReference type="ARBA" id="ARBA00004236"/>
    </source>
</evidence>
<dbReference type="SMART" id="SM00387">
    <property type="entry name" value="HATPase_c"/>
    <property type="match status" value="1"/>
</dbReference>
<dbReference type="RefSeq" id="WP_204294318.1">
    <property type="nucleotide sequence ID" value="NZ_BAAAGQ010000002.1"/>
</dbReference>
<dbReference type="Pfam" id="PF02518">
    <property type="entry name" value="HATPase_c"/>
    <property type="match status" value="1"/>
</dbReference>
<keyword evidence="10" id="KW-0472">Membrane</keyword>
<dbReference type="Gene3D" id="1.10.287.130">
    <property type="match status" value="1"/>
</dbReference>
<comment type="caution">
    <text evidence="13">The sequence shown here is derived from an EMBL/GenBank/DDBJ whole genome shotgun (WGS) entry which is preliminary data.</text>
</comment>
<dbReference type="InterPro" id="IPR050428">
    <property type="entry name" value="TCS_sensor_his_kinase"/>
</dbReference>
<dbReference type="EC" id="2.7.13.3" evidence="3"/>
<evidence type="ECO:0000256" key="6">
    <source>
        <dbReference type="ARBA" id="ARBA00022692"/>
    </source>
</evidence>
<evidence type="ECO:0000256" key="7">
    <source>
        <dbReference type="ARBA" id="ARBA00022777"/>
    </source>
</evidence>
<accession>A0ABQ3W9Q3</accession>
<dbReference type="GO" id="GO:0016301">
    <property type="term" value="F:kinase activity"/>
    <property type="evidence" value="ECO:0007669"/>
    <property type="project" value="UniProtKB-KW"/>
</dbReference>
<dbReference type="InterPro" id="IPR036097">
    <property type="entry name" value="HisK_dim/P_sf"/>
</dbReference>
<keyword evidence="9" id="KW-0902">Two-component regulatory system</keyword>
<dbReference type="CDD" id="cd00075">
    <property type="entry name" value="HATPase"/>
    <property type="match status" value="1"/>
</dbReference>
<comment type="subcellular location">
    <subcellularLocation>
        <location evidence="2">Cell membrane</location>
    </subcellularLocation>
</comment>
<feature type="domain" description="Histidine kinase" evidence="11">
    <location>
        <begin position="264"/>
        <end position="473"/>
    </location>
</feature>
<keyword evidence="6" id="KW-0812">Transmembrane</keyword>